<keyword evidence="3" id="KW-1185">Reference proteome</keyword>
<dbReference type="EMBL" id="CP031389">
    <property type="protein sequence ID" value="QPH11005.1"/>
    <property type="molecule type" value="Genomic_DNA"/>
</dbReference>
<dbReference type="AlphaFoldDB" id="A0A7U3Q0K0"/>
<dbReference type="InterPro" id="IPR011041">
    <property type="entry name" value="Quinoprot_gluc/sorb_DH_b-prop"/>
</dbReference>
<evidence type="ECO:0000313" key="3">
    <source>
        <dbReference type="Proteomes" id="UP000594364"/>
    </source>
</evidence>
<dbReference type="SUPFAM" id="SSF50952">
    <property type="entry name" value="Soluble quinoprotein glucose dehydrogenase"/>
    <property type="match status" value="1"/>
</dbReference>
<protein>
    <submittedName>
        <fullName evidence="2">Uncharacterized protein</fullName>
    </submittedName>
</protein>
<dbReference type="OrthoDB" id="4449395at2759"/>
<gene>
    <name evidence="2" type="ORF">C2857_002561</name>
</gene>
<evidence type="ECO:0000313" key="2">
    <source>
        <dbReference type="EMBL" id="QPH11005.1"/>
    </source>
</evidence>
<feature type="signal peptide" evidence="1">
    <location>
        <begin position="1"/>
        <end position="22"/>
    </location>
</feature>
<reference evidence="2 3" key="1">
    <citation type="journal article" date="2018" name="PLoS Genet.">
        <title>Repeat elements organise 3D genome structure and mediate transcription in the filamentous fungus Epichloe festucae.</title>
        <authorList>
            <person name="Winter D.J."/>
            <person name="Ganley A.R.D."/>
            <person name="Young C.A."/>
            <person name="Liachko I."/>
            <person name="Schardl C.L."/>
            <person name="Dupont P.Y."/>
            <person name="Berry D."/>
            <person name="Ram A."/>
            <person name="Scott B."/>
            <person name="Cox M.P."/>
        </authorList>
    </citation>
    <scope>NUCLEOTIDE SEQUENCE [LARGE SCALE GENOMIC DNA]</scope>
    <source>
        <strain evidence="2 3">Fl1</strain>
    </source>
</reference>
<keyword evidence="1" id="KW-0732">Signal</keyword>
<evidence type="ECO:0000256" key="1">
    <source>
        <dbReference type="SAM" id="SignalP"/>
    </source>
</evidence>
<name>A0A7U3Q0K0_EPIFF</name>
<organism evidence="2 3">
    <name type="scientific">Epichloe festucae (strain Fl1)</name>
    <dbReference type="NCBI Taxonomy" id="877507"/>
    <lineage>
        <taxon>Eukaryota</taxon>
        <taxon>Fungi</taxon>
        <taxon>Dikarya</taxon>
        <taxon>Ascomycota</taxon>
        <taxon>Pezizomycotina</taxon>
        <taxon>Sordariomycetes</taxon>
        <taxon>Hypocreomycetidae</taxon>
        <taxon>Hypocreales</taxon>
        <taxon>Clavicipitaceae</taxon>
        <taxon>Epichloe</taxon>
    </lineage>
</organism>
<proteinExistence type="predicted"/>
<dbReference type="Proteomes" id="UP000594364">
    <property type="component" value="Chromosome 5"/>
</dbReference>
<feature type="chain" id="PRO_5034366234" evidence="1">
    <location>
        <begin position="23"/>
        <end position="397"/>
    </location>
</feature>
<sequence>MMRGLFGTSVLCFLSLASSAHGIIHKAPGQGKPWREFRELYSQLPSPQIITGLYANDTASAQIVIHDTNGVVSWTWSVDDVQSQAMPAKLLGCMQEKTAVPEAKWANGGSSVIAVYNYAALVINHLPGDALDKKITFGVCLDWGDMANTHSLELVPDGKLAVATTSDDYHANIKIFNVSSGIQPDSNPAQDLSLLPAVHSLVWDQTERLLWAVGSTNPPNGTAPSKSTLRAYRYSQGSFEQQPVHDFNISDATILTAEWNGTEYSNWWDGGHDVIGMPRRRKLLISTDLDLHVFDIPSKTFETGSVVVEKYLPGFAPMGDRIGADGHALPRSDVKSLSIDANDNVLYVQATWQDVVSNQTNLLGNGELKPGLVHSRPVYRSRWFVDTLGWPKASIPS</sequence>
<accession>A0A7U3Q0K0</accession>